<evidence type="ECO:0000256" key="5">
    <source>
        <dbReference type="ARBA" id="ARBA00023065"/>
    </source>
</evidence>
<evidence type="ECO:0000256" key="1">
    <source>
        <dbReference type="ARBA" id="ARBA00004141"/>
    </source>
</evidence>
<name>A0ABT4I5E3_9ACTO</name>
<feature type="transmembrane region" description="Helical" evidence="10">
    <location>
        <begin position="311"/>
        <end position="332"/>
    </location>
</feature>
<protein>
    <submittedName>
        <fullName evidence="11">Chloride channel protein</fullName>
    </submittedName>
</protein>
<feature type="transmembrane region" description="Helical" evidence="10">
    <location>
        <begin position="344"/>
        <end position="363"/>
    </location>
</feature>
<feature type="transmembrane region" description="Helical" evidence="10">
    <location>
        <begin position="157"/>
        <end position="178"/>
    </location>
</feature>
<dbReference type="PANTHER" id="PTHR43427">
    <property type="entry name" value="CHLORIDE CHANNEL PROTEIN CLC-E"/>
    <property type="match status" value="1"/>
</dbReference>
<evidence type="ECO:0000256" key="4">
    <source>
        <dbReference type="ARBA" id="ARBA00022989"/>
    </source>
</evidence>
<feature type="transmembrane region" description="Helical" evidence="10">
    <location>
        <begin position="369"/>
        <end position="394"/>
    </location>
</feature>
<dbReference type="InterPro" id="IPR001807">
    <property type="entry name" value="ClC"/>
</dbReference>
<evidence type="ECO:0000313" key="12">
    <source>
        <dbReference type="Proteomes" id="UP001072034"/>
    </source>
</evidence>
<keyword evidence="9" id="KW-0407">Ion channel</keyword>
<feature type="transmembrane region" description="Helical" evidence="10">
    <location>
        <begin position="20"/>
        <end position="44"/>
    </location>
</feature>
<evidence type="ECO:0000256" key="6">
    <source>
        <dbReference type="ARBA" id="ARBA00023136"/>
    </source>
</evidence>
<feature type="transmembrane region" description="Helical" evidence="10">
    <location>
        <begin position="236"/>
        <end position="257"/>
    </location>
</feature>
<dbReference type="Pfam" id="PF00654">
    <property type="entry name" value="Voltage_CLC"/>
    <property type="match status" value="1"/>
</dbReference>
<dbReference type="EMBL" id="JAPTMY010000003">
    <property type="protein sequence ID" value="MCZ0856925.1"/>
    <property type="molecule type" value="Genomic_DNA"/>
</dbReference>
<evidence type="ECO:0000313" key="11">
    <source>
        <dbReference type="EMBL" id="MCZ0856925.1"/>
    </source>
</evidence>
<dbReference type="PRINTS" id="PR00762">
    <property type="entry name" value="CLCHANNEL"/>
</dbReference>
<feature type="transmembrane region" description="Helical" evidence="10">
    <location>
        <begin position="199"/>
        <end position="216"/>
    </location>
</feature>
<dbReference type="InterPro" id="IPR050368">
    <property type="entry name" value="ClC-type_chloride_channel"/>
</dbReference>
<gene>
    <name evidence="11" type="ORF">OHJ16_02505</name>
</gene>
<keyword evidence="4 10" id="KW-1133">Transmembrane helix</keyword>
<keyword evidence="6 10" id="KW-0472">Membrane</keyword>
<evidence type="ECO:0000256" key="3">
    <source>
        <dbReference type="ARBA" id="ARBA00022692"/>
    </source>
</evidence>
<comment type="subcellular location">
    <subcellularLocation>
        <location evidence="1">Membrane</location>
        <topology evidence="1">Multi-pass membrane protein</topology>
    </subcellularLocation>
</comment>
<evidence type="ECO:0000256" key="2">
    <source>
        <dbReference type="ARBA" id="ARBA00022448"/>
    </source>
</evidence>
<dbReference type="RefSeq" id="WP_268916608.1">
    <property type="nucleotide sequence ID" value="NZ_JAPTMY010000003.1"/>
</dbReference>
<organism evidence="11 12">
    <name type="scientific">Actinomyces israelii</name>
    <dbReference type="NCBI Taxonomy" id="1659"/>
    <lineage>
        <taxon>Bacteria</taxon>
        <taxon>Bacillati</taxon>
        <taxon>Actinomycetota</taxon>
        <taxon>Actinomycetes</taxon>
        <taxon>Actinomycetales</taxon>
        <taxon>Actinomycetaceae</taxon>
        <taxon>Actinomyces</taxon>
    </lineage>
</organism>
<keyword evidence="7" id="KW-0869">Chloride channel</keyword>
<dbReference type="SUPFAM" id="SSF81340">
    <property type="entry name" value="Clc chloride channel"/>
    <property type="match status" value="1"/>
</dbReference>
<feature type="transmembrane region" description="Helical" evidence="10">
    <location>
        <begin position="401"/>
        <end position="418"/>
    </location>
</feature>
<dbReference type="PANTHER" id="PTHR43427:SF6">
    <property type="entry name" value="CHLORIDE CHANNEL PROTEIN CLC-E"/>
    <property type="match status" value="1"/>
</dbReference>
<keyword evidence="5" id="KW-0406">Ion transport</keyword>
<evidence type="ECO:0000256" key="7">
    <source>
        <dbReference type="ARBA" id="ARBA00023173"/>
    </source>
</evidence>
<evidence type="ECO:0000256" key="9">
    <source>
        <dbReference type="ARBA" id="ARBA00023303"/>
    </source>
</evidence>
<keyword evidence="3 10" id="KW-0812">Transmembrane</keyword>
<accession>A0ABT4I5E3</accession>
<reference evidence="11" key="1">
    <citation type="submission" date="2022-10" db="EMBL/GenBank/DDBJ databases">
        <title>Genome sequence of Actinomyces israelii ATCC 10048.</title>
        <authorList>
            <person name="Watt R.M."/>
            <person name="Tong W.M."/>
        </authorList>
    </citation>
    <scope>NUCLEOTIDE SEQUENCE</scope>
    <source>
        <strain evidence="11">ATCC 10048</strain>
    </source>
</reference>
<feature type="transmembrane region" description="Helical" evidence="10">
    <location>
        <begin position="269"/>
        <end position="291"/>
    </location>
</feature>
<dbReference type="Proteomes" id="UP001072034">
    <property type="component" value="Unassembled WGS sequence"/>
</dbReference>
<dbReference type="Gene3D" id="1.10.3080.10">
    <property type="entry name" value="Clc chloride channel"/>
    <property type="match status" value="1"/>
</dbReference>
<keyword evidence="8" id="KW-0868">Chloride</keyword>
<keyword evidence="12" id="KW-1185">Reference proteome</keyword>
<evidence type="ECO:0000256" key="8">
    <source>
        <dbReference type="ARBA" id="ARBA00023214"/>
    </source>
</evidence>
<dbReference type="InterPro" id="IPR014743">
    <property type="entry name" value="Cl-channel_core"/>
</dbReference>
<keyword evidence="2" id="KW-0813">Transport</keyword>
<proteinExistence type="predicted"/>
<sequence length="436" mass="43831">MTSPAPPPPRGRMGRAARLLAAVVLAGVAAGLVGIAMACLLEGFEWLFYGVREGALPERVAAAPAWRRVLAPALGGALAGALWWWERATGGVVGVEDVVADGSGAAAARMRLARPFADGVLQVLTVGAGNSVGREGAPRLMAGAVAARLARWLGLEAGATTLLVAAAAGAGLAAMYNVPMGGTAFAVEITMAAGTRRRGVWLALPVSLIATAVSWLHSRGRATFDVAVGGPTAATVVVALTAVPVFLVLGAGARTLWGWFRAHRLPDSWTLPAGIGAAGLLTGAASLWLPVLPGNGRDALEAALVSPTTRAALAALAGVVLLKPLLTGATLGAGATGGLLAPSFALGGSAGAAVAGLAHLAGWEASVPVLALAGAGAVLAITQRAPVFGTLFVWELARPGAWVLALMTVIVAACWRLTSPPSSPISLPRFPRRDRP</sequence>
<comment type="caution">
    <text evidence="11">The sequence shown here is derived from an EMBL/GenBank/DDBJ whole genome shotgun (WGS) entry which is preliminary data.</text>
</comment>
<evidence type="ECO:0000256" key="10">
    <source>
        <dbReference type="SAM" id="Phobius"/>
    </source>
</evidence>